<evidence type="ECO:0000256" key="1">
    <source>
        <dbReference type="ARBA" id="ARBA00022729"/>
    </source>
</evidence>
<accession>A0A6G1EPK3</accession>
<keyword evidence="2" id="KW-1015">Disulfide bond</keyword>
<name>A0A6G1EPK3_9ORYZ</name>
<comment type="similarity">
    <text evidence="3">Belongs to the PMEI family.</text>
</comment>
<sequence length="152" mass="16530">MTGVDECAWTCEHVRNKKLCNALRKLPGVRSPRELLSAAMRISMSKAKAAKAKFEAAARASSREGNPMASILNTCVEGYDNVVHALEEAQECIDTNDSKANLVTKMSSASTFTDDCSNGFDEREMEPSFAAVQRNVKRVVSSTLAIAAKLKQ</sequence>
<proteinExistence type="inferred from homology"/>
<dbReference type="GO" id="GO:0004857">
    <property type="term" value="F:enzyme inhibitor activity"/>
    <property type="evidence" value="ECO:0007669"/>
    <property type="project" value="InterPro"/>
</dbReference>
<evidence type="ECO:0000256" key="2">
    <source>
        <dbReference type="ARBA" id="ARBA00023157"/>
    </source>
</evidence>
<dbReference type="CDD" id="cd15800">
    <property type="entry name" value="PMEI-like_2"/>
    <property type="match status" value="1"/>
</dbReference>
<dbReference type="OrthoDB" id="665001at2759"/>
<dbReference type="Pfam" id="PF04043">
    <property type="entry name" value="PMEI"/>
    <property type="match status" value="1"/>
</dbReference>
<dbReference type="Proteomes" id="UP000479710">
    <property type="component" value="Unassembled WGS sequence"/>
</dbReference>
<organism evidence="5 6">
    <name type="scientific">Oryza meyeriana var. granulata</name>
    <dbReference type="NCBI Taxonomy" id="110450"/>
    <lineage>
        <taxon>Eukaryota</taxon>
        <taxon>Viridiplantae</taxon>
        <taxon>Streptophyta</taxon>
        <taxon>Embryophyta</taxon>
        <taxon>Tracheophyta</taxon>
        <taxon>Spermatophyta</taxon>
        <taxon>Magnoliopsida</taxon>
        <taxon>Liliopsida</taxon>
        <taxon>Poales</taxon>
        <taxon>Poaceae</taxon>
        <taxon>BOP clade</taxon>
        <taxon>Oryzoideae</taxon>
        <taxon>Oryzeae</taxon>
        <taxon>Oryzinae</taxon>
        <taxon>Oryza</taxon>
        <taxon>Oryza meyeriana</taxon>
    </lineage>
</organism>
<feature type="domain" description="Pectinesterase inhibitor" evidence="4">
    <location>
        <begin position="2"/>
        <end position="146"/>
    </location>
</feature>
<keyword evidence="1" id="KW-0732">Signal</keyword>
<dbReference type="PANTHER" id="PTHR35357:SF8">
    <property type="entry name" value="OS01G0111000 PROTEIN"/>
    <property type="match status" value="1"/>
</dbReference>
<dbReference type="Gene3D" id="1.20.140.40">
    <property type="entry name" value="Invertase/pectin methylesterase inhibitor family protein"/>
    <property type="match status" value="1"/>
</dbReference>
<protein>
    <recommendedName>
        <fullName evidence="4">Pectinesterase inhibitor domain-containing protein</fullName>
    </recommendedName>
</protein>
<dbReference type="SUPFAM" id="SSF101148">
    <property type="entry name" value="Plant invertase/pectin methylesterase inhibitor"/>
    <property type="match status" value="1"/>
</dbReference>
<evidence type="ECO:0000313" key="6">
    <source>
        <dbReference type="Proteomes" id="UP000479710"/>
    </source>
</evidence>
<evidence type="ECO:0000259" key="4">
    <source>
        <dbReference type="SMART" id="SM00856"/>
    </source>
</evidence>
<gene>
    <name evidence="5" type="ORF">E2562_026005</name>
</gene>
<evidence type="ECO:0000256" key="3">
    <source>
        <dbReference type="ARBA" id="ARBA00038471"/>
    </source>
</evidence>
<dbReference type="AlphaFoldDB" id="A0A6G1EPK3"/>
<dbReference type="EMBL" id="SPHZ02000003">
    <property type="protein sequence ID" value="KAF0926515.1"/>
    <property type="molecule type" value="Genomic_DNA"/>
</dbReference>
<dbReference type="InterPro" id="IPR035513">
    <property type="entry name" value="Invertase/methylesterase_inhib"/>
</dbReference>
<dbReference type="NCBIfam" id="TIGR01614">
    <property type="entry name" value="PME_inhib"/>
    <property type="match status" value="1"/>
</dbReference>
<dbReference type="SMART" id="SM00856">
    <property type="entry name" value="PMEI"/>
    <property type="match status" value="1"/>
</dbReference>
<reference evidence="5 6" key="1">
    <citation type="submission" date="2019-11" db="EMBL/GenBank/DDBJ databases">
        <title>Whole genome sequence of Oryza granulata.</title>
        <authorList>
            <person name="Li W."/>
        </authorList>
    </citation>
    <scope>NUCLEOTIDE SEQUENCE [LARGE SCALE GENOMIC DNA]</scope>
    <source>
        <strain evidence="6">cv. Menghai</strain>
        <tissue evidence="5">Leaf</tissue>
    </source>
</reference>
<dbReference type="InterPro" id="IPR006501">
    <property type="entry name" value="Pectinesterase_inhib_dom"/>
</dbReference>
<evidence type="ECO:0000313" key="5">
    <source>
        <dbReference type="EMBL" id="KAF0926515.1"/>
    </source>
</evidence>
<comment type="caution">
    <text evidence="5">The sequence shown here is derived from an EMBL/GenBank/DDBJ whole genome shotgun (WGS) entry which is preliminary data.</text>
</comment>
<dbReference type="PANTHER" id="PTHR35357">
    <property type="entry name" value="OS02G0537100 PROTEIN"/>
    <property type="match status" value="1"/>
</dbReference>
<keyword evidence="6" id="KW-1185">Reference proteome</keyword>